<evidence type="ECO:0000256" key="1">
    <source>
        <dbReference type="SAM" id="SignalP"/>
    </source>
</evidence>
<protein>
    <submittedName>
        <fullName evidence="2">Uncharacterized protein</fullName>
    </submittedName>
</protein>
<keyword evidence="3" id="KW-1185">Reference proteome</keyword>
<reference evidence="2" key="1">
    <citation type="submission" date="2020-06" db="EMBL/GenBank/DDBJ databases">
        <authorList>
            <person name="Li T."/>
            <person name="Hu X."/>
            <person name="Zhang T."/>
            <person name="Song X."/>
            <person name="Zhang H."/>
            <person name="Dai N."/>
            <person name="Sheng W."/>
            <person name="Hou X."/>
            <person name="Wei L."/>
        </authorList>
    </citation>
    <scope>NUCLEOTIDE SEQUENCE</scope>
    <source>
        <strain evidence="2">K16</strain>
        <tissue evidence="2">Leaf</tissue>
    </source>
</reference>
<dbReference type="PANTHER" id="PTHR36896">
    <property type="entry name" value="OS01G0729500 PROTEIN"/>
    <property type="match status" value="1"/>
</dbReference>
<comment type="caution">
    <text evidence="2">The sequence shown here is derived from an EMBL/GenBank/DDBJ whole genome shotgun (WGS) entry which is preliminary data.</text>
</comment>
<name>A0AAE1WTI2_9LAMI</name>
<evidence type="ECO:0000313" key="3">
    <source>
        <dbReference type="Proteomes" id="UP001289374"/>
    </source>
</evidence>
<feature type="signal peptide" evidence="1">
    <location>
        <begin position="1"/>
        <end position="26"/>
    </location>
</feature>
<dbReference type="PANTHER" id="PTHR36896:SF2">
    <property type="entry name" value="OS01G0729500 PROTEIN"/>
    <property type="match status" value="1"/>
</dbReference>
<accession>A0AAE1WTI2</accession>
<keyword evidence="1" id="KW-0732">Signal</keyword>
<reference evidence="2" key="2">
    <citation type="journal article" date="2024" name="Plant">
        <title>Genomic evolution and insights into agronomic trait innovations of Sesamum species.</title>
        <authorList>
            <person name="Miao H."/>
            <person name="Wang L."/>
            <person name="Qu L."/>
            <person name="Liu H."/>
            <person name="Sun Y."/>
            <person name="Le M."/>
            <person name="Wang Q."/>
            <person name="Wei S."/>
            <person name="Zheng Y."/>
            <person name="Lin W."/>
            <person name="Duan Y."/>
            <person name="Cao H."/>
            <person name="Xiong S."/>
            <person name="Wang X."/>
            <person name="Wei L."/>
            <person name="Li C."/>
            <person name="Ma Q."/>
            <person name="Ju M."/>
            <person name="Zhao R."/>
            <person name="Li G."/>
            <person name="Mu C."/>
            <person name="Tian Q."/>
            <person name="Mei H."/>
            <person name="Zhang T."/>
            <person name="Gao T."/>
            <person name="Zhang H."/>
        </authorList>
    </citation>
    <scope>NUCLEOTIDE SEQUENCE</scope>
    <source>
        <strain evidence="2">K16</strain>
    </source>
</reference>
<dbReference type="EMBL" id="JACGWL010000007">
    <property type="protein sequence ID" value="KAK4399280.1"/>
    <property type="molecule type" value="Genomic_DNA"/>
</dbReference>
<evidence type="ECO:0000313" key="2">
    <source>
        <dbReference type="EMBL" id="KAK4399280.1"/>
    </source>
</evidence>
<proteinExistence type="predicted"/>
<sequence>MEISKFVTLYLWLISTLIILSNPSQAAVVPHGAARKEISRTQLPASDNNGKTLKNASRIVPVRDCGEMGSRSECCQNPKCRWCRSDALDDMCFSKSEAWRLPSQVFSCEF</sequence>
<gene>
    <name evidence="2" type="ORF">Sango_1403500</name>
</gene>
<dbReference type="AlphaFoldDB" id="A0AAE1WTI2"/>
<feature type="chain" id="PRO_5042250437" evidence="1">
    <location>
        <begin position="27"/>
        <end position="110"/>
    </location>
</feature>
<dbReference type="Proteomes" id="UP001289374">
    <property type="component" value="Unassembled WGS sequence"/>
</dbReference>
<organism evidence="2 3">
    <name type="scientific">Sesamum angolense</name>
    <dbReference type="NCBI Taxonomy" id="2727404"/>
    <lineage>
        <taxon>Eukaryota</taxon>
        <taxon>Viridiplantae</taxon>
        <taxon>Streptophyta</taxon>
        <taxon>Embryophyta</taxon>
        <taxon>Tracheophyta</taxon>
        <taxon>Spermatophyta</taxon>
        <taxon>Magnoliopsida</taxon>
        <taxon>eudicotyledons</taxon>
        <taxon>Gunneridae</taxon>
        <taxon>Pentapetalae</taxon>
        <taxon>asterids</taxon>
        <taxon>lamiids</taxon>
        <taxon>Lamiales</taxon>
        <taxon>Pedaliaceae</taxon>
        <taxon>Sesamum</taxon>
    </lineage>
</organism>